<organism evidence="3 4">
    <name type="scientific">Serratia ficaria</name>
    <dbReference type="NCBI Taxonomy" id="61651"/>
    <lineage>
        <taxon>Bacteria</taxon>
        <taxon>Pseudomonadati</taxon>
        <taxon>Pseudomonadota</taxon>
        <taxon>Gammaproteobacteria</taxon>
        <taxon>Enterobacterales</taxon>
        <taxon>Yersiniaceae</taxon>
        <taxon>Serratia</taxon>
    </lineage>
</organism>
<feature type="chain" id="PRO_5011223571" description="Acid shock protein" evidence="2">
    <location>
        <begin position="22"/>
        <end position="68"/>
    </location>
</feature>
<dbReference type="EMBL" id="LT906479">
    <property type="protein sequence ID" value="SNV90391.1"/>
    <property type="molecule type" value="Genomic_DNA"/>
</dbReference>
<feature type="compositionally biased region" description="Basic residues" evidence="1">
    <location>
        <begin position="40"/>
        <end position="56"/>
    </location>
</feature>
<name>A0A240B3Z4_SERFI</name>
<feature type="compositionally biased region" description="Basic and acidic residues" evidence="1">
    <location>
        <begin position="26"/>
        <end position="39"/>
    </location>
</feature>
<evidence type="ECO:0008006" key="5">
    <source>
        <dbReference type="Google" id="ProtNLM"/>
    </source>
</evidence>
<evidence type="ECO:0000313" key="3">
    <source>
        <dbReference type="EMBL" id="SNV90391.1"/>
    </source>
</evidence>
<sequence>MKKLMLIITAVLALNSAQAFSAPPVNDHHDKPRLQQEVRKKPHHNKKPRPPKKSPAKRPVETHPERHK</sequence>
<evidence type="ECO:0000256" key="2">
    <source>
        <dbReference type="SAM" id="SignalP"/>
    </source>
</evidence>
<evidence type="ECO:0000313" key="4">
    <source>
        <dbReference type="Proteomes" id="UP000215134"/>
    </source>
</evidence>
<dbReference type="RefSeq" id="WP_061796155.1">
    <property type="nucleotide sequence ID" value="NZ_CABITV010000006.1"/>
</dbReference>
<dbReference type="STRING" id="1411141.GCA_001590885_01663"/>
<evidence type="ECO:0000256" key="1">
    <source>
        <dbReference type="SAM" id="MobiDB-lite"/>
    </source>
</evidence>
<dbReference type="Proteomes" id="UP000215134">
    <property type="component" value="Chromosome 1"/>
</dbReference>
<feature type="signal peptide" evidence="2">
    <location>
        <begin position="1"/>
        <end position="21"/>
    </location>
</feature>
<keyword evidence="2" id="KW-0732">Signal</keyword>
<proteinExistence type="predicted"/>
<dbReference type="OrthoDB" id="6497131at2"/>
<keyword evidence="4" id="KW-1185">Reference proteome</keyword>
<feature type="compositionally biased region" description="Basic and acidic residues" evidence="1">
    <location>
        <begin position="58"/>
        <end position="68"/>
    </location>
</feature>
<dbReference type="KEGG" id="sfj:SAMEA4384070_1018"/>
<gene>
    <name evidence="3" type="ORF">SAMEA4384070_01018</name>
</gene>
<protein>
    <recommendedName>
        <fullName evidence="5">Acid shock protein</fullName>
    </recommendedName>
</protein>
<accession>A0A240B3Z4</accession>
<dbReference type="AlphaFoldDB" id="A0A240B3Z4"/>
<reference evidence="3 4" key="1">
    <citation type="submission" date="2017-06" db="EMBL/GenBank/DDBJ databases">
        <authorList>
            <consortium name="Pathogen Informatics"/>
        </authorList>
    </citation>
    <scope>NUCLEOTIDE SEQUENCE [LARGE SCALE GENOMIC DNA]</scope>
    <source>
        <strain evidence="3 4">NCTC12148</strain>
    </source>
</reference>
<dbReference type="GeneID" id="75026196"/>
<feature type="region of interest" description="Disordered" evidence="1">
    <location>
        <begin position="20"/>
        <end position="68"/>
    </location>
</feature>